<dbReference type="InterPro" id="IPR052736">
    <property type="entry name" value="Stf3_sulfotransferase"/>
</dbReference>
<sequence length="452" mass="51262">MDSSGILSKRSWLVDAANRVLPAAWSAGMLPRPELDDALLLENARTKTGLSDFGDEWFRAPLKVLVAALREEADLNNLGRFGAAGQIAKMLRDRLWTQAWLSEQPEIGRRSLARPVFVVGPMRSGTTRLHRLLAADDRFAHMRMFEAIAPVPEPGRRPGRFDRRRLEARAILGAVHRFNPDTAIIHPTGPLQPEEELGLLVASFWGMKHEAQWNVPGYGAWSVGRDATPAYRHMALLLKLVGWMRGDDDRRPWVLKTPQHMLDLPALTKVFPDARIVFTHRDPQSVVASSSSLVWNQKIIHSDSVDPRTVGREWFDKTHLQIESMRAARRRIPESRRIDVNYEDVDADWQSVMRRIYRFLDMDMAPALPAMQAYVQRTHHSSRLKRHRYSLDAFGLDAGVVKDRFADYVEAFELGARPSPQPRPVRAVPGSTDWTPAAARSRIPARIAAARR</sequence>
<evidence type="ECO:0008006" key="3">
    <source>
        <dbReference type="Google" id="ProtNLM"/>
    </source>
</evidence>
<accession>A0A7Y9Y0L4</accession>
<proteinExistence type="predicted"/>
<dbReference type="AlphaFoldDB" id="A0A7Y9Y0L4"/>
<dbReference type="RefSeq" id="WP_179408589.1">
    <property type="nucleotide sequence ID" value="NZ_BMGF01000008.1"/>
</dbReference>
<dbReference type="Proteomes" id="UP000522081">
    <property type="component" value="Unassembled WGS sequence"/>
</dbReference>
<dbReference type="PANTHER" id="PTHR36451">
    <property type="entry name" value="PAPS-DEPENDENT SULFOTRANSFERASE STF3"/>
    <property type="match status" value="1"/>
</dbReference>
<dbReference type="Gene3D" id="3.40.50.300">
    <property type="entry name" value="P-loop containing nucleotide triphosphate hydrolases"/>
    <property type="match status" value="1"/>
</dbReference>
<dbReference type="SUPFAM" id="SSF52540">
    <property type="entry name" value="P-loop containing nucleoside triphosphate hydrolases"/>
    <property type="match status" value="1"/>
</dbReference>
<reference evidence="1 2" key="1">
    <citation type="submission" date="2020-07" db="EMBL/GenBank/DDBJ databases">
        <title>Genomic Encyclopedia of Type Strains, Phase IV (KMG-IV): sequencing the most valuable type-strain genomes for metagenomic binning, comparative biology and taxonomic classification.</title>
        <authorList>
            <person name="Goeker M."/>
        </authorList>
    </citation>
    <scope>NUCLEOTIDE SEQUENCE [LARGE SCALE GENOMIC DNA]</scope>
    <source>
        <strain evidence="1 2">DSM 29043</strain>
    </source>
</reference>
<evidence type="ECO:0000313" key="2">
    <source>
        <dbReference type="Proteomes" id="UP000522081"/>
    </source>
</evidence>
<organism evidence="1 2">
    <name type="scientific">Novosphingobium marinum</name>
    <dbReference type="NCBI Taxonomy" id="1514948"/>
    <lineage>
        <taxon>Bacteria</taxon>
        <taxon>Pseudomonadati</taxon>
        <taxon>Pseudomonadota</taxon>
        <taxon>Alphaproteobacteria</taxon>
        <taxon>Sphingomonadales</taxon>
        <taxon>Sphingomonadaceae</taxon>
        <taxon>Novosphingobium</taxon>
    </lineage>
</organism>
<comment type="caution">
    <text evidence="1">The sequence shown here is derived from an EMBL/GenBank/DDBJ whole genome shotgun (WGS) entry which is preliminary data.</text>
</comment>
<dbReference type="InterPro" id="IPR027417">
    <property type="entry name" value="P-loop_NTPase"/>
</dbReference>
<dbReference type="Pfam" id="PF13469">
    <property type="entry name" value="Sulfotransfer_3"/>
    <property type="match status" value="1"/>
</dbReference>
<protein>
    <recommendedName>
        <fullName evidence="3">Sulfotransferase</fullName>
    </recommendedName>
</protein>
<evidence type="ECO:0000313" key="1">
    <source>
        <dbReference type="EMBL" id="NYH96780.1"/>
    </source>
</evidence>
<dbReference type="PANTHER" id="PTHR36451:SF1">
    <property type="entry name" value="OMEGA-HYDROXY-BETA-DIHYDROMENAQUINONE-9 SULFOTRANSFERASE STF3"/>
    <property type="match status" value="1"/>
</dbReference>
<keyword evidence="2" id="KW-1185">Reference proteome</keyword>
<dbReference type="EMBL" id="JACBZF010000007">
    <property type="protein sequence ID" value="NYH96780.1"/>
    <property type="molecule type" value="Genomic_DNA"/>
</dbReference>
<name>A0A7Y9Y0L4_9SPHN</name>
<gene>
    <name evidence="1" type="ORF">FHS75_003131</name>
</gene>